<feature type="signal peptide" evidence="2">
    <location>
        <begin position="1"/>
        <end position="25"/>
    </location>
</feature>
<organism evidence="4 5">
    <name type="scientific">Megasphaera hexanoica</name>
    <dbReference type="NCBI Taxonomy" id="1675036"/>
    <lineage>
        <taxon>Bacteria</taxon>
        <taxon>Bacillati</taxon>
        <taxon>Bacillota</taxon>
        <taxon>Negativicutes</taxon>
        <taxon>Veillonellales</taxon>
        <taxon>Veillonellaceae</taxon>
        <taxon>Megasphaera</taxon>
    </lineage>
</organism>
<dbReference type="AlphaFoldDB" id="A0A848BW74"/>
<dbReference type="InterPro" id="IPR002035">
    <property type="entry name" value="VWF_A"/>
</dbReference>
<feature type="chain" id="PRO_5032666803" evidence="2">
    <location>
        <begin position="26"/>
        <end position="289"/>
    </location>
</feature>
<dbReference type="Proteomes" id="UP000591071">
    <property type="component" value="Unassembled WGS sequence"/>
</dbReference>
<comment type="caution">
    <text evidence="4">The sequence shown here is derived from an EMBL/GenBank/DDBJ whole genome shotgun (WGS) entry which is preliminary data.</text>
</comment>
<dbReference type="Pfam" id="PF00092">
    <property type="entry name" value="VWA"/>
    <property type="match status" value="1"/>
</dbReference>
<dbReference type="CDD" id="cd00198">
    <property type="entry name" value="vWFA"/>
    <property type="match status" value="1"/>
</dbReference>
<evidence type="ECO:0000256" key="2">
    <source>
        <dbReference type="SAM" id="SignalP"/>
    </source>
</evidence>
<sequence length="289" mass="30875">MMKQHLKVMAALACLMGLGSPAVMAASWTDTLQQLAKSVPAVSQVLKETGISSTVPVPGTAATTGTTTTQSGTEPAGTEKPAVQASHLEVVLLIDKSGSMKGLEEDTVKGYNSMLAKERQLSVPTNVTTILFSSDHEILADRKPISEVPDMTLDSYKVRGATALYDTIGDAIEKTEAVKGIDDTGSKVLFVIITDGLENYSQTYDQEKVRKLIDAQEEKGWEFVFIGANMDAEKEADTIGIKKENAATYENSEKGVQANYQAVSQMVHSLAATSSLVGSPWKNSIVPGK</sequence>
<feature type="region of interest" description="Disordered" evidence="1">
    <location>
        <begin position="53"/>
        <end position="81"/>
    </location>
</feature>
<gene>
    <name evidence="4" type="ORF">HF872_10620</name>
</gene>
<dbReference type="PROSITE" id="PS50234">
    <property type="entry name" value="VWFA"/>
    <property type="match status" value="1"/>
</dbReference>
<protein>
    <submittedName>
        <fullName evidence="4">VWA domain-containing protein</fullName>
    </submittedName>
</protein>
<dbReference type="Gene3D" id="3.40.50.410">
    <property type="entry name" value="von Willebrand factor, type A domain"/>
    <property type="match status" value="1"/>
</dbReference>
<dbReference type="InterPro" id="IPR036465">
    <property type="entry name" value="vWFA_dom_sf"/>
</dbReference>
<accession>A0A848BW74</accession>
<proteinExistence type="predicted"/>
<feature type="domain" description="VWFA" evidence="3">
    <location>
        <begin position="89"/>
        <end position="270"/>
    </location>
</feature>
<evidence type="ECO:0000313" key="5">
    <source>
        <dbReference type="Proteomes" id="UP000591071"/>
    </source>
</evidence>
<dbReference type="SMART" id="SM00327">
    <property type="entry name" value="VWA"/>
    <property type="match status" value="1"/>
</dbReference>
<feature type="compositionally biased region" description="Low complexity" evidence="1">
    <location>
        <begin position="53"/>
        <end position="78"/>
    </location>
</feature>
<name>A0A848BW74_9FIRM</name>
<dbReference type="SUPFAM" id="SSF53300">
    <property type="entry name" value="vWA-like"/>
    <property type="match status" value="1"/>
</dbReference>
<evidence type="ECO:0000259" key="3">
    <source>
        <dbReference type="PROSITE" id="PS50234"/>
    </source>
</evidence>
<evidence type="ECO:0000313" key="4">
    <source>
        <dbReference type="EMBL" id="NME29068.1"/>
    </source>
</evidence>
<keyword evidence="2" id="KW-0732">Signal</keyword>
<evidence type="ECO:0000256" key="1">
    <source>
        <dbReference type="SAM" id="MobiDB-lite"/>
    </source>
</evidence>
<dbReference type="EMBL" id="JABAFG010000019">
    <property type="protein sequence ID" value="NME29068.1"/>
    <property type="molecule type" value="Genomic_DNA"/>
</dbReference>
<reference evidence="4 5" key="1">
    <citation type="submission" date="2020-04" db="EMBL/GenBank/DDBJ databases">
        <authorList>
            <person name="Hitch T.C.A."/>
            <person name="Wylensek D."/>
            <person name="Clavel T."/>
        </authorList>
    </citation>
    <scope>NUCLEOTIDE SEQUENCE [LARGE SCALE GENOMIC DNA]</scope>
    <source>
        <strain evidence="4 5">Oil-RF-744-FAT-WT-6-1</strain>
    </source>
</reference>